<dbReference type="AlphaFoldDB" id="A0A934KEK4"/>
<dbReference type="EMBL" id="JAEKNR010000217">
    <property type="protein sequence ID" value="MBJ7600720.1"/>
    <property type="molecule type" value="Genomic_DNA"/>
</dbReference>
<keyword evidence="4 5" id="KW-0687">Ribonucleoprotein</keyword>
<evidence type="ECO:0000256" key="3">
    <source>
        <dbReference type="ARBA" id="ARBA00022980"/>
    </source>
</evidence>
<dbReference type="CDD" id="cd00495">
    <property type="entry name" value="Ribosomal_L25_TL5_CTC"/>
    <property type="match status" value="1"/>
</dbReference>
<keyword evidence="1 5" id="KW-0699">rRNA-binding</keyword>
<evidence type="ECO:0000256" key="1">
    <source>
        <dbReference type="ARBA" id="ARBA00022730"/>
    </source>
</evidence>
<feature type="compositionally biased region" description="Low complexity" evidence="6">
    <location>
        <begin position="192"/>
        <end position="208"/>
    </location>
</feature>
<dbReference type="InterPro" id="IPR011035">
    <property type="entry name" value="Ribosomal_bL25/Gln-tRNA_synth"/>
</dbReference>
<dbReference type="Gene3D" id="2.40.240.10">
    <property type="entry name" value="Ribosomal Protein L25, Chain P"/>
    <property type="match status" value="1"/>
</dbReference>
<dbReference type="InterPro" id="IPR037121">
    <property type="entry name" value="Ribosomal_bL25_C"/>
</dbReference>
<proteinExistence type="inferred from homology"/>
<comment type="subunit">
    <text evidence="5">Part of the 50S ribosomal subunit; part of the 5S rRNA/L5/L18/L25 subcomplex. Contacts the 5S rRNA. Binds to the 5S rRNA independently of L5 and L18.</text>
</comment>
<comment type="caution">
    <text evidence="9">The sequence shown here is derived from an EMBL/GenBank/DDBJ whole genome shotgun (WGS) entry which is preliminary data.</text>
</comment>
<keyword evidence="2 5" id="KW-0694">RNA-binding</keyword>
<dbReference type="HAMAP" id="MF_01334">
    <property type="entry name" value="Ribosomal_bL25_CTC"/>
    <property type="match status" value="1"/>
</dbReference>
<comment type="similarity">
    <text evidence="5">Belongs to the bacterial ribosomal protein bL25 family. CTC subfamily.</text>
</comment>
<dbReference type="InterPro" id="IPR020056">
    <property type="entry name" value="Rbsml_bL25/Gln-tRNA_synth_N"/>
</dbReference>
<gene>
    <name evidence="5" type="primary">rplY</name>
    <name evidence="5" type="synonym">ctc</name>
    <name evidence="9" type="ORF">JF922_21955</name>
</gene>
<dbReference type="InterPro" id="IPR020930">
    <property type="entry name" value="Ribosomal_uL5_bac-type"/>
</dbReference>
<keyword evidence="10" id="KW-1185">Reference proteome</keyword>
<sequence length="214" mass="22912">MRLTANKREITGKAARRLRHEGRLPAVVYGHHTAASNIELDAHEFDRIFSRTGKTQLIDLVVDGGTAHKVLVKEVQISPRRNTPLHVDFHQVSLREKLQVEVPVLVSGEAQPVKMGEADVLQVLHTLRVECLPAAIPEAIEVDVSGLDHVDAGIRVSDLTLPDGVTAVVDPEELVVKLAARRVSAAEEEGAAEAAEGAQEGAEAAQEGSEGEAG</sequence>
<dbReference type="Gene3D" id="2.170.120.20">
    <property type="entry name" value="Ribosomal protein L25, beta domain"/>
    <property type="match status" value="1"/>
</dbReference>
<dbReference type="NCBIfam" id="TIGR00731">
    <property type="entry name" value="bL25_bact_ctc"/>
    <property type="match status" value="1"/>
</dbReference>
<reference evidence="9" key="1">
    <citation type="submission" date="2020-10" db="EMBL/GenBank/DDBJ databases">
        <title>Ca. Dormibacterota MAGs.</title>
        <authorList>
            <person name="Montgomery K."/>
        </authorList>
    </citation>
    <scope>NUCLEOTIDE SEQUENCE [LARGE SCALE GENOMIC DNA]</scope>
    <source>
        <strain evidence="9">SC8812_S17_10</strain>
    </source>
</reference>
<dbReference type="GO" id="GO:1990904">
    <property type="term" value="C:ribonucleoprotein complex"/>
    <property type="evidence" value="ECO:0007669"/>
    <property type="project" value="UniProtKB-KW"/>
</dbReference>
<dbReference type="GO" id="GO:0005840">
    <property type="term" value="C:ribosome"/>
    <property type="evidence" value="ECO:0007669"/>
    <property type="project" value="UniProtKB-KW"/>
</dbReference>
<evidence type="ECO:0000259" key="8">
    <source>
        <dbReference type="Pfam" id="PF14693"/>
    </source>
</evidence>
<evidence type="ECO:0000256" key="4">
    <source>
        <dbReference type="ARBA" id="ARBA00023274"/>
    </source>
</evidence>
<name>A0A934KEK4_9BACT</name>
<comment type="function">
    <text evidence="5">This is one of the proteins that binds to the 5S RNA in the ribosome where it forms part of the central protuberance.</text>
</comment>
<dbReference type="Pfam" id="PF14693">
    <property type="entry name" value="Ribosomal_TL5_C"/>
    <property type="match status" value="1"/>
</dbReference>
<dbReference type="InterPro" id="IPR029751">
    <property type="entry name" value="Ribosomal_L25_dom"/>
</dbReference>
<dbReference type="GO" id="GO:0006412">
    <property type="term" value="P:translation"/>
    <property type="evidence" value="ECO:0007669"/>
    <property type="project" value="UniProtKB-UniRule"/>
</dbReference>
<dbReference type="PANTHER" id="PTHR33284:SF1">
    <property type="entry name" value="RIBOSOMAL PROTEIN L25_GLN-TRNA SYNTHETASE, ANTI-CODON-BINDING DOMAIN-CONTAINING PROTEIN"/>
    <property type="match status" value="1"/>
</dbReference>
<feature type="region of interest" description="Disordered" evidence="6">
    <location>
        <begin position="186"/>
        <end position="214"/>
    </location>
</feature>
<dbReference type="Proteomes" id="UP000612893">
    <property type="component" value="Unassembled WGS sequence"/>
</dbReference>
<accession>A0A934KEK4</accession>
<dbReference type="Pfam" id="PF01386">
    <property type="entry name" value="Ribosomal_L25p"/>
    <property type="match status" value="1"/>
</dbReference>
<dbReference type="InterPro" id="IPR020057">
    <property type="entry name" value="Ribosomal_bL25_b-dom"/>
</dbReference>
<organism evidence="9 10">
    <name type="scientific">Candidatus Nephthysia bennettiae</name>
    <dbReference type="NCBI Taxonomy" id="3127016"/>
    <lineage>
        <taxon>Bacteria</taxon>
        <taxon>Bacillati</taxon>
        <taxon>Candidatus Dormiibacterota</taxon>
        <taxon>Candidatus Dormibacteria</taxon>
        <taxon>Candidatus Dormibacterales</taxon>
        <taxon>Candidatus Dormibacteraceae</taxon>
        <taxon>Candidatus Nephthysia</taxon>
    </lineage>
</organism>
<evidence type="ECO:0000259" key="7">
    <source>
        <dbReference type="Pfam" id="PF01386"/>
    </source>
</evidence>
<dbReference type="GO" id="GO:0019843">
    <property type="term" value="F:rRNA binding"/>
    <property type="evidence" value="ECO:0007669"/>
    <property type="project" value="UniProtKB-KW"/>
</dbReference>
<dbReference type="PANTHER" id="PTHR33284">
    <property type="entry name" value="RIBOSOMAL PROTEIN L25/GLN-TRNA SYNTHETASE, ANTI-CODON-BINDING DOMAIN-CONTAINING PROTEIN"/>
    <property type="match status" value="1"/>
</dbReference>
<dbReference type="SUPFAM" id="SSF50715">
    <property type="entry name" value="Ribosomal protein L25-like"/>
    <property type="match status" value="1"/>
</dbReference>
<dbReference type="InterPro" id="IPR001021">
    <property type="entry name" value="Ribosomal_bL25_long"/>
</dbReference>
<evidence type="ECO:0000313" key="10">
    <source>
        <dbReference type="Proteomes" id="UP000612893"/>
    </source>
</evidence>
<dbReference type="RefSeq" id="WP_338204669.1">
    <property type="nucleotide sequence ID" value="NZ_JAEKNR010000217.1"/>
</dbReference>
<feature type="domain" description="Large ribosomal subunit protein bL25 L25" evidence="7">
    <location>
        <begin position="3"/>
        <end position="89"/>
    </location>
</feature>
<evidence type="ECO:0000313" key="9">
    <source>
        <dbReference type="EMBL" id="MBJ7600720.1"/>
    </source>
</evidence>
<evidence type="ECO:0000256" key="6">
    <source>
        <dbReference type="SAM" id="MobiDB-lite"/>
    </source>
</evidence>
<feature type="domain" description="Large ribosomal subunit protein bL25 beta" evidence="8">
    <location>
        <begin position="97"/>
        <end position="181"/>
    </location>
</feature>
<evidence type="ECO:0000256" key="5">
    <source>
        <dbReference type="HAMAP-Rule" id="MF_01334"/>
    </source>
</evidence>
<evidence type="ECO:0000256" key="2">
    <source>
        <dbReference type="ARBA" id="ARBA00022884"/>
    </source>
</evidence>
<protein>
    <recommendedName>
        <fullName evidence="5">Large ribosomal subunit protein bL25</fullName>
    </recommendedName>
    <alternativeName>
        <fullName evidence="5">General stress protein CTC</fullName>
    </alternativeName>
</protein>
<keyword evidence="3 5" id="KW-0689">Ribosomal protein</keyword>